<dbReference type="KEGG" id="cci:CC1G_10880"/>
<feature type="compositionally biased region" description="Low complexity" evidence="1">
    <location>
        <begin position="66"/>
        <end position="76"/>
    </location>
</feature>
<evidence type="ECO:0000313" key="2">
    <source>
        <dbReference type="EMBL" id="EAU87286.2"/>
    </source>
</evidence>
<proteinExistence type="predicted"/>
<name>A8NKW5_COPC7</name>
<evidence type="ECO:0000256" key="1">
    <source>
        <dbReference type="SAM" id="MobiDB-lite"/>
    </source>
</evidence>
<comment type="caution">
    <text evidence="2">The sequence shown here is derived from an EMBL/GenBank/DDBJ whole genome shotgun (WGS) entry which is preliminary data.</text>
</comment>
<protein>
    <submittedName>
        <fullName evidence="2">Uncharacterized protein</fullName>
    </submittedName>
</protein>
<evidence type="ECO:0000313" key="3">
    <source>
        <dbReference type="Proteomes" id="UP000001861"/>
    </source>
</evidence>
<dbReference type="VEuPathDB" id="FungiDB:CC1G_10880"/>
<dbReference type="RefSeq" id="XP_001834562.2">
    <property type="nucleotide sequence ID" value="XM_001834510.2"/>
</dbReference>
<accession>A8NKW5</accession>
<dbReference type="InParanoid" id="A8NKW5"/>
<sequence>MPPSSSSCCIRVLSGALVRSYSTIPTLVKPYTKSVQSIMSTSHQDSRMAEHRRQNENHDPPADSRSQPQPQSHQPPMTTMIPSRRHRDKSGLPYTIHFHSSTKEKPTRHLFLTGLPYALLHIRFFHGTFMDYIPNPQARVDAEEKSHRVIHCIWIRTKDLRSRGRDTVGREVESTLLGDGERVVREEHCAVFPATLKVFLHSIYWIGKEESGLEEDEMTLCRA</sequence>
<dbReference type="EMBL" id="AACS02000010">
    <property type="protein sequence ID" value="EAU87286.2"/>
    <property type="molecule type" value="Genomic_DNA"/>
</dbReference>
<feature type="compositionally biased region" description="Basic and acidic residues" evidence="1">
    <location>
        <begin position="44"/>
        <end position="62"/>
    </location>
</feature>
<reference evidence="2 3" key="1">
    <citation type="journal article" date="2010" name="Proc. Natl. Acad. Sci. U.S.A.">
        <title>Insights into evolution of multicellular fungi from the assembled chromosomes of the mushroom Coprinopsis cinerea (Coprinus cinereus).</title>
        <authorList>
            <person name="Stajich J.E."/>
            <person name="Wilke S.K."/>
            <person name="Ahren D."/>
            <person name="Au C.H."/>
            <person name="Birren B.W."/>
            <person name="Borodovsky M."/>
            <person name="Burns C."/>
            <person name="Canback B."/>
            <person name="Casselton L.A."/>
            <person name="Cheng C.K."/>
            <person name="Deng J."/>
            <person name="Dietrich F.S."/>
            <person name="Fargo D.C."/>
            <person name="Farman M.L."/>
            <person name="Gathman A.C."/>
            <person name="Goldberg J."/>
            <person name="Guigo R."/>
            <person name="Hoegger P.J."/>
            <person name="Hooker J.B."/>
            <person name="Huggins A."/>
            <person name="James T.Y."/>
            <person name="Kamada T."/>
            <person name="Kilaru S."/>
            <person name="Kodira C."/>
            <person name="Kues U."/>
            <person name="Kupfer D."/>
            <person name="Kwan H.S."/>
            <person name="Lomsadze A."/>
            <person name="Li W."/>
            <person name="Lilly W.W."/>
            <person name="Ma L.J."/>
            <person name="Mackey A.J."/>
            <person name="Manning G."/>
            <person name="Martin F."/>
            <person name="Muraguchi H."/>
            <person name="Natvig D.O."/>
            <person name="Palmerini H."/>
            <person name="Ramesh M.A."/>
            <person name="Rehmeyer C.J."/>
            <person name="Roe B.A."/>
            <person name="Shenoy N."/>
            <person name="Stanke M."/>
            <person name="Ter-Hovhannisyan V."/>
            <person name="Tunlid A."/>
            <person name="Velagapudi R."/>
            <person name="Vision T.J."/>
            <person name="Zeng Q."/>
            <person name="Zolan M.E."/>
            <person name="Pukkila P.J."/>
        </authorList>
    </citation>
    <scope>NUCLEOTIDE SEQUENCE [LARGE SCALE GENOMIC DNA]</scope>
    <source>
        <strain evidence="3">Okayama-7 / 130 / ATCC MYA-4618 / FGSC 9003</strain>
    </source>
</reference>
<keyword evidence="3" id="KW-1185">Reference proteome</keyword>
<feature type="region of interest" description="Disordered" evidence="1">
    <location>
        <begin position="35"/>
        <end position="92"/>
    </location>
</feature>
<organism evidence="2 3">
    <name type="scientific">Coprinopsis cinerea (strain Okayama-7 / 130 / ATCC MYA-4618 / FGSC 9003)</name>
    <name type="common">Inky cap fungus</name>
    <name type="synonym">Hormographiella aspergillata</name>
    <dbReference type="NCBI Taxonomy" id="240176"/>
    <lineage>
        <taxon>Eukaryota</taxon>
        <taxon>Fungi</taxon>
        <taxon>Dikarya</taxon>
        <taxon>Basidiomycota</taxon>
        <taxon>Agaricomycotina</taxon>
        <taxon>Agaricomycetes</taxon>
        <taxon>Agaricomycetidae</taxon>
        <taxon>Agaricales</taxon>
        <taxon>Agaricineae</taxon>
        <taxon>Psathyrellaceae</taxon>
        <taxon>Coprinopsis</taxon>
    </lineage>
</organism>
<dbReference type="AlphaFoldDB" id="A8NKW5"/>
<dbReference type="Proteomes" id="UP000001861">
    <property type="component" value="Unassembled WGS sequence"/>
</dbReference>
<dbReference type="HOGENOM" id="CLU_1240069_0_0_1"/>
<dbReference type="GeneID" id="6011079"/>
<gene>
    <name evidence="2" type="ORF">CC1G_10880</name>
</gene>